<protein>
    <submittedName>
        <fullName evidence="1">Dhh phosphoesterase</fullName>
    </submittedName>
</protein>
<sequence>MSVFPRNSLRSFLVHAKSALRTAIARRERVTLVIGNESADLDSLTCSLLYAYIRSQRPPQNAFSPLYIPVVNIPAADLQLRPEFLALLPHANLQPQHLITLDDLPPLDTIGRTLQKENTKWILVDHNALQGILGQVQLLEPGHGIPPTHADETANDAAQVQLWDAQAAQLVLASILIDTTNLTSKEKTTEHDVAASGYLEAKIMLCDQTNPEFSRDKFYDEINHAKQDIGRLALNDILRKDYKQWNEGGVKLGISSVVKPLDFLQEKAKQERHGDLSFRDALGQFAKQRELEMYAIMTAFTTGDGEFRRQLLLWALSDRAEAQARAFAESATKELDLQELEGDFHVGGRDQGWKKAWRQGNIAASRKQVAPMLREKMR</sequence>
<evidence type="ECO:0000313" key="2">
    <source>
        <dbReference type="Proteomes" id="UP001165186"/>
    </source>
</evidence>
<accession>A0ACB5SHW1</accession>
<evidence type="ECO:0000313" key="1">
    <source>
        <dbReference type="EMBL" id="GME41945.1"/>
    </source>
</evidence>
<comment type="caution">
    <text evidence="1">The sequence shown here is derived from an EMBL/GenBank/DDBJ whole genome shotgun (WGS) entry which is preliminary data.</text>
</comment>
<proteinExistence type="predicted"/>
<dbReference type="Proteomes" id="UP001165186">
    <property type="component" value="Unassembled WGS sequence"/>
</dbReference>
<reference evidence="1" key="1">
    <citation type="submission" date="2024-09" db="EMBL/GenBank/DDBJ databases">
        <title>Draft Genome Sequences of Neofusicoccum parvum.</title>
        <authorList>
            <person name="Ashida A."/>
            <person name="Camagna M."/>
            <person name="Tanaka A."/>
            <person name="Takemoto D."/>
        </authorList>
    </citation>
    <scope>NUCLEOTIDE SEQUENCE</scope>
    <source>
        <strain evidence="1">PPO83</strain>
    </source>
</reference>
<keyword evidence="2" id="KW-1185">Reference proteome</keyword>
<name>A0ACB5SHW1_9PEZI</name>
<organism evidence="1 2">
    <name type="scientific">Neofusicoccum parvum</name>
    <dbReference type="NCBI Taxonomy" id="310453"/>
    <lineage>
        <taxon>Eukaryota</taxon>
        <taxon>Fungi</taxon>
        <taxon>Dikarya</taxon>
        <taxon>Ascomycota</taxon>
        <taxon>Pezizomycotina</taxon>
        <taxon>Dothideomycetes</taxon>
        <taxon>Dothideomycetes incertae sedis</taxon>
        <taxon>Botryosphaeriales</taxon>
        <taxon>Botryosphaeriaceae</taxon>
        <taxon>Neofusicoccum</taxon>
    </lineage>
</organism>
<gene>
    <name evidence="1" type="primary">g5065</name>
    <name evidence="1" type="ORF">NpPPO83_00005065</name>
</gene>
<dbReference type="EMBL" id="BSXG01000100">
    <property type="protein sequence ID" value="GME41945.1"/>
    <property type="molecule type" value="Genomic_DNA"/>
</dbReference>